<name>A0A3Q8SE43_9BACL</name>
<sequence length="258" mass="29265">MFNHIAPKFEKGRILKTGMLENLRDFPREFVDVYYHEYTDGIISGAHVEVGADSLIVHPGIVKHQGRLYLLKDAVSIKYRATGREAALKVRFHAGDEDSDWRTYRSEIVIDEQLEVADSELELCRFKLKEGARLRQDYQGFRDLATEFNTVNVLHVRYAAYGKSTLSPVVLRCFAEEMTRKGSGDPQDFMFAMMCMNEGTLARDVILHYMTSRLGMSSREYTNVEIHKYLSRILDGVRGGGGGRLGMTPGGSQRVIVD</sequence>
<keyword evidence="2" id="KW-1185">Reference proteome</keyword>
<evidence type="ECO:0000313" key="1">
    <source>
        <dbReference type="EMBL" id="AZK48584.1"/>
    </source>
</evidence>
<dbReference type="RefSeq" id="WP_125084736.1">
    <property type="nucleotide sequence ID" value="NZ_CP034248.1"/>
</dbReference>
<dbReference type="AlphaFoldDB" id="A0A3Q8SE43"/>
<dbReference type="Proteomes" id="UP000273145">
    <property type="component" value="Chromosome"/>
</dbReference>
<proteinExistence type="predicted"/>
<accession>A0A3Q8SE43</accession>
<keyword evidence="1" id="KW-0067">ATP-binding</keyword>
<keyword evidence="1" id="KW-0378">Hydrolase</keyword>
<organism evidence="1 2">
    <name type="scientific">Paenibacillus lentus</name>
    <dbReference type="NCBI Taxonomy" id="1338368"/>
    <lineage>
        <taxon>Bacteria</taxon>
        <taxon>Bacillati</taxon>
        <taxon>Bacillota</taxon>
        <taxon>Bacilli</taxon>
        <taxon>Bacillales</taxon>
        <taxon>Paenibacillaceae</taxon>
        <taxon>Paenibacillus</taxon>
    </lineage>
</organism>
<dbReference type="GO" id="GO:0004386">
    <property type="term" value="F:helicase activity"/>
    <property type="evidence" value="ECO:0007669"/>
    <property type="project" value="UniProtKB-KW"/>
</dbReference>
<dbReference type="OrthoDB" id="1664853at2"/>
<dbReference type="EMBL" id="CP034248">
    <property type="protein sequence ID" value="AZK48584.1"/>
    <property type="molecule type" value="Genomic_DNA"/>
</dbReference>
<keyword evidence="1" id="KW-0347">Helicase</keyword>
<gene>
    <name evidence="1" type="ORF">EIM92_22370</name>
</gene>
<reference evidence="1 2" key="1">
    <citation type="submission" date="2018-11" db="EMBL/GenBank/DDBJ databases">
        <title>Genome sequencing of Paenibacillus lentus DSM25539(T).</title>
        <authorList>
            <person name="Kook J.-K."/>
            <person name="Park S.-N."/>
            <person name="Lim Y.K."/>
        </authorList>
    </citation>
    <scope>NUCLEOTIDE SEQUENCE [LARGE SCALE GENOMIC DNA]</scope>
    <source>
        <strain evidence="1 2">DSM 25539</strain>
    </source>
</reference>
<dbReference type="KEGG" id="plen:EIM92_22370"/>
<keyword evidence="1" id="KW-0547">Nucleotide-binding</keyword>
<evidence type="ECO:0000313" key="2">
    <source>
        <dbReference type="Proteomes" id="UP000273145"/>
    </source>
</evidence>
<protein>
    <submittedName>
        <fullName evidence="1">DNA and RNA helicase</fullName>
    </submittedName>
</protein>